<evidence type="ECO:0000313" key="1">
    <source>
        <dbReference type="EMBL" id="MCM2534015.1"/>
    </source>
</evidence>
<comment type="caution">
    <text evidence="1">The sequence shown here is derived from an EMBL/GenBank/DDBJ whole genome shotgun (WGS) entry which is preliminary data.</text>
</comment>
<dbReference type="EMBL" id="JAMQCR010000001">
    <property type="protein sequence ID" value="MCM2534015.1"/>
    <property type="molecule type" value="Genomic_DNA"/>
</dbReference>
<protein>
    <submittedName>
        <fullName evidence="1">Uncharacterized protein</fullName>
    </submittedName>
</protein>
<evidence type="ECO:0000313" key="2">
    <source>
        <dbReference type="Proteomes" id="UP001523262"/>
    </source>
</evidence>
<dbReference type="Proteomes" id="UP001523262">
    <property type="component" value="Unassembled WGS sequence"/>
</dbReference>
<reference evidence="1 2" key="1">
    <citation type="submission" date="2022-06" db="EMBL/GenBank/DDBJ databases">
        <authorList>
            <person name="Jeon C.O."/>
        </authorList>
    </citation>
    <scope>NUCLEOTIDE SEQUENCE [LARGE SCALE GENOMIC DNA]</scope>
    <source>
        <strain evidence="1 2">KCTC 13943</strain>
    </source>
</reference>
<gene>
    <name evidence="1" type="ORF">NDK43_18665</name>
</gene>
<keyword evidence="2" id="KW-1185">Reference proteome</keyword>
<proteinExistence type="predicted"/>
<name>A0ABT0WCG3_9BACI</name>
<organism evidence="1 2">
    <name type="scientific">Neobacillus pocheonensis</name>
    <dbReference type="NCBI Taxonomy" id="363869"/>
    <lineage>
        <taxon>Bacteria</taxon>
        <taxon>Bacillati</taxon>
        <taxon>Bacillota</taxon>
        <taxon>Bacilli</taxon>
        <taxon>Bacillales</taxon>
        <taxon>Bacillaceae</taxon>
        <taxon>Neobacillus</taxon>
    </lineage>
</organism>
<sequence length="50" mass="5363">MSKVDIEVDLLTGRVKVTDLHQAVAAGPYCKSNGVSMAELDGQSKVLLQF</sequence>
<accession>A0ABT0WCG3</accession>